<evidence type="ECO:0000313" key="3">
    <source>
        <dbReference type="Proteomes" id="UP000182658"/>
    </source>
</evidence>
<feature type="region of interest" description="Disordered" evidence="1">
    <location>
        <begin position="17"/>
        <end position="50"/>
    </location>
</feature>
<evidence type="ECO:0000256" key="1">
    <source>
        <dbReference type="SAM" id="MobiDB-lite"/>
    </source>
</evidence>
<dbReference type="EMBL" id="KV875099">
    <property type="protein sequence ID" value="OIW27733.1"/>
    <property type="molecule type" value="Genomic_DNA"/>
</dbReference>
<dbReference type="InParanoid" id="A0A1J7IK03"/>
<keyword evidence="3" id="KW-1185">Reference proteome</keyword>
<sequence length="218" mass="24575">MTWRLTLEMRLSSPCVVTSDTSHLTPNHTEADDSSLDNAENHPHPPLSQSRELASLDKISAAELFREGRMSGLAKLKLNSMLTLDSLRTGTLLDLEFDTVSVSARVNFWKRRYVSTIFGRGGYCRLRVPWEAETRVVDLPEVGNTFGEVIMEAMYRYEDPLAYFSLFKKCLASHEGVHIGLQAAEGQRLVSPLVINHENGVGSFQSKNWLARERYISV</sequence>
<accession>A0A1J7IK03</accession>
<protein>
    <submittedName>
        <fullName evidence="2">Uncharacterized protein</fullName>
    </submittedName>
</protein>
<name>A0A1J7IK03_9PEZI</name>
<dbReference type="Proteomes" id="UP000182658">
    <property type="component" value="Unassembled WGS sequence"/>
</dbReference>
<reference evidence="2 3" key="1">
    <citation type="submission" date="2016-10" db="EMBL/GenBank/DDBJ databases">
        <title>Draft genome sequence of Coniochaeta ligniaria NRRL30616, a lignocellulolytic fungus for bioabatement of inhibitors in plant biomass hydrolysates.</title>
        <authorList>
            <consortium name="DOE Joint Genome Institute"/>
            <person name="Jimenez D.J."/>
            <person name="Hector R.E."/>
            <person name="Riley R."/>
            <person name="Sun H."/>
            <person name="Grigoriev I.V."/>
            <person name="Van Elsas J.D."/>
            <person name="Nichols N.N."/>
        </authorList>
    </citation>
    <scope>NUCLEOTIDE SEQUENCE [LARGE SCALE GENOMIC DNA]</scope>
    <source>
        <strain evidence="2 3">NRRL 30616</strain>
    </source>
</reference>
<dbReference type="AlphaFoldDB" id="A0A1J7IK03"/>
<gene>
    <name evidence="2" type="ORF">CONLIGDRAFT_645972</name>
</gene>
<evidence type="ECO:0000313" key="2">
    <source>
        <dbReference type="EMBL" id="OIW27733.1"/>
    </source>
</evidence>
<feature type="compositionally biased region" description="Polar residues" evidence="1">
    <location>
        <begin position="17"/>
        <end position="28"/>
    </location>
</feature>
<organism evidence="2 3">
    <name type="scientific">Coniochaeta ligniaria NRRL 30616</name>
    <dbReference type="NCBI Taxonomy" id="1408157"/>
    <lineage>
        <taxon>Eukaryota</taxon>
        <taxon>Fungi</taxon>
        <taxon>Dikarya</taxon>
        <taxon>Ascomycota</taxon>
        <taxon>Pezizomycotina</taxon>
        <taxon>Sordariomycetes</taxon>
        <taxon>Sordariomycetidae</taxon>
        <taxon>Coniochaetales</taxon>
        <taxon>Coniochaetaceae</taxon>
        <taxon>Coniochaeta</taxon>
    </lineage>
</organism>
<proteinExistence type="predicted"/>